<accession>A0A2V2ZKI3</accession>
<dbReference type="AlphaFoldDB" id="A0A2V2ZKI3"/>
<evidence type="ECO:0000313" key="3">
    <source>
        <dbReference type="Proteomes" id="UP000247150"/>
    </source>
</evidence>
<dbReference type="OrthoDB" id="2299347at2"/>
<proteinExistence type="predicted"/>
<reference evidence="2 3" key="1">
    <citation type="submission" date="2018-05" db="EMBL/GenBank/DDBJ databases">
        <title>Freshwater and sediment microbial communities from various areas in North America, analyzing microbe dynamics in response to fracking.</title>
        <authorList>
            <person name="Lamendella R."/>
        </authorList>
    </citation>
    <scope>NUCLEOTIDE SEQUENCE [LARGE SCALE GENOMIC DNA]</scope>
    <source>
        <strain evidence="2 3">15_TX</strain>
    </source>
</reference>
<evidence type="ECO:0000313" key="2">
    <source>
        <dbReference type="EMBL" id="PWW19446.1"/>
    </source>
</evidence>
<name>A0A2V2ZKI3_9BACI</name>
<feature type="signal peptide" evidence="1">
    <location>
        <begin position="1"/>
        <end position="21"/>
    </location>
</feature>
<sequence length="247" mass="28066">MKKYIFLLLTILLAFSGSVFAQPKSGAADLSEKEFIKAVKKADEYKEFKSYFLTDAPVQPKPLIDENGTQYGWAVQYEMEYNAKEFFMNEDAIVNFSSLLSFSYEFDGSGLKARLVDYSRLMDDQAFYVKDLRKGEESKIDVSDNSMFQEYLTEVEVKKKQMLEEASKNLEVSSDQNIAAGELCYYCTKYEWRGGYSCAPADMESEASVSSQLSASGLNADAVTAYCYVPRHKVCVQGEWRTYCPIQ</sequence>
<dbReference type="Proteomes" id="UP000247150">
    <property type="component" value="Unassembled WGS sequence"/>
</dbReference>
<dbReference type="EMBL" id="QGTW01000020">
    <property type="protein sequence ID" value="PWW19446.1"/>
    <property type="molecule type" value="Genomic_DNA"/>
</dbReference>
<comment type="caution">
    <text evidence="2">The sequence shown here is derived from an EMBL/GenBank/DDBJ whole genome shotgun (WGS) entry which is preliminary data.</text>
</comment>
<evidence type="ECO:0000256" key="1">
    <source>
        <dbReference type="SAM" id="SignalP"/>
    </source>
</evidence>
<feature type="chain" id="PRO_5038851674" evidence="1">
    <location>
        <begin position="22"/>
        <end position="247"/>
    </location>
</feature>
<keyword evidence="1" id="KW-0732">Signal</keyword>
<gene>
    <name evidence="2" type="ORF">DFO73_12014</name>
</gene>
<organism evidence="2 3">
    <name type="scientific">Cytobacillus oceanisediminis</name>
    <dbReference type="NCBI Taxonomy" id="665099"/>
    <lineage>
        <taxon>Bacteria</taxon>
        <taxon>Bacillati</taxon>
        <taxon>Bacillota</taxon>
        <taxon>Bacilli</taxon>
        <taxon>Bacillales</taxon>
        <taxon>Bacillaceae</taxon>
        <taxon>Cytobacillus</taxon>
    </lineage>
</organism>
<protein>
    <submittedName>
        <fullName evidence="2">Uncharacterized protein</fullName>
    </submittedName>
</protein>
<dbReference type="RefSeq" id="WP_110067467.1">
    <property type="nucleotide sequence ID" value="NZ_QGTW01000020.1"/>
</dbReference>